<evidence type="ECO:0000256" key="6">
    <source>
        <dbReference type="PROSITE-ProRule" id="PRU00047"/>
    </source>
</evidence>
<dbReference type="InterPro" id="IPR000477">
    <property type="entry name" value="RT_dom"/>
</dbReference>
<dbReference type="InterPro" id="IPR050951">
    <property type="entry name" value="Retrovirus_Pol_polyprotein"/>
</dbReference>
<keyword evidence="6" id="KW-0862">Zinc</keyword>
<dbReference type="PROSITE" id="PS50175">
    <property type="entry name" value="ASP_PROT_RETROV"/>
    <property type="match status" value="1"/>
</dbReference>
<evidence type="ECO:0000256" key="3">
    <source>
        <dbReference type="ARBA" id="ARBA00022722"/>
    </source>
</evidence>
<name>A0A8S3F7C0_9BILA</name>
<dbReference type="CDD" id="cd01647">
    <property type="entry name" value="RT_LTR"/>
    <property type="match status" value="1"/>
</dbReference>
<dbReference type="GO" id="GO:0006508">
    <property type="term" value="P:proteolysis"/>
    <property type="evidence" value="ECO:0007669"/>
    <property type="project" value="InterPro"/>
</dbReference>
<dbReference type="InterPro" id="IPR043502">
    <property type="entry name" value="DNA/RNA_pol_sf"/>
</dbReference>
<keyword evidence="3" id="KW-0540">Nuclease</keyword>
<feature type="domain" description="Peptidase A2" evidence="8">
    <location>
        <begin position="67"/>
        <end position="143"/>
    </location>
</feature>
<dbReference type="PROSITE" id="PS50878">
    <property type="entry name" value="RT_POL"/>
    <property type="match status" value="1"/>
</dbReference>
<dbReference type="GO" id="GO:0016779">
    <property type="term" value="F:nucleotidyltransferase activity"/>
    <property type="evidence" value="ECO:0007669"/>
    <property type="project" value="UniProtKB-KW"/>
</dbReference>
<dbReference type="SUPFAM" id="SSF57756">
    <property type="entry name" value="Retrovirus zinc finger-like domains"/>
    <property type="match status" value="1"/>
</dbReference>
<dbReference type="GO" id="GO:0003676">
    <property type="term" value="F:nucleic acid binding"/>
    <property type="evidence" value="ECO:0007669"/>
    <property type="project" value="InterPro"/>
</dbReference>
<evidence type="ECO:0000256" key="4">
    <source>
        <dbReference type="ARBA" id="ARBA00022759"/>
    </source>
</evidence>
<evidence type="ECO:0000259" key="9">
    <source>
        <dbReference type="PROSITE" id="PS50878"/>
    </source>
</evidence>
<evidence type="ECO:0008006" key="12">
    <source>
        <dbReference type="Google" id="ProtNLM"/>
    </source>
</evidence>
<dbReference type="InterPro" id="IPR021109">
    <property type="entry name" value="Peptidase_aspartic_dom_sf"/>
</dbReference>
<dbReference type="InterPro" id="IPR001878">
    <property type="entry name" value="Znf_CCHC"/>
</dbReference>
<dbReference type="PANTHER" id="PTHR37984">
    <property type="entry name" value="PROTEIN CBG26694"/>
    <property type="match status" value="1"/>
</dbReference>
<dbReference type="GO" id="GO:0004519">
    <property type="term" value="F:endonuclease activity"/>
    <property type="evidence" value="ECO:0007669"/>
    <property type="project" value="UniProtKB-KW"/>
</dbReference>
<dbReference type="SMART" id="SM00343">
    <property type="entry name" value="ZnF_C2HC"/>
    <property type="match status" value="1"/>
</dbReference>
<dbReference type="Gene3D" id="3.30.70.270">
    <property type="match status" value="1"/>
</dbReference>
<dbReference type="GO" id="GO:0004190">
    <property type="term" value="F:aspartic-type endopeptidase activity"/>
    <property type="evidence" value="ECO:0007669"/>
    <property type="project" value="InterPro"/>
</dbReference>
<sequence length="357" mass="40107">MDHPRSQCRFRNVTCHKCNKEGHLAKVCRSNTNVFKNSVNTISSIGNKVKIDEAPIGIPIKVDGLVVTFELDTGSPITIINEHVWNTLGKPKLKPVESIFTSFTGHYLQINGETLVKVDYNSQHIQLRLLVEHNHRNILGRDWIKALNLNKLTLDDILFNDNKILNVNPDELGCCKIKAHLHIKNDIKPKFFKARSLPFAYCQAVELDLNRLVSANVLEPINTANWAAPIVVVPRPGGKVRLCADFSTGVNQALDIDRYPLPKPNDLFVALNGGIKFSKIDFSEAYLQVELDDDSKELLVINTHKGLFRFNCLPFGIASAPSIFQQIMDQMLAALEGTVCYLDEIIVTENPRLWISC</sequence>
<reference evidence="10" key="1">
    <citation type="submission" date="2021-02" db="EMBL/GenBank/DDBJ databases">
        <authorList>
            <person name="Nowell W R."/>
        </authorList>
    </citation>
    <scope>NUCLEOTIDE SEQUENCE</scope>
</reference>
<dbReference type="PANTHER" id="PTHR37984:SF5">
    <property type="entry name" value="PROTEIN NYNRIN-LIKE"/>
    <property type="match status" value="1"/>
</dbReference>
<evidence type="ECO:0000259" key="8">
    <source>
        <dbReference type="PROSITE" id="PS50175"/>
    </source>
</evidence>
<keyword evidence="2" id="KW-0548">Nucleotidyltransferase</keyword>
<dbReference type="SUPFAM" id="SSF56672">
    <property type="entry name" value="DNA/RNA polymerases"/>
    <property type="match status" value="1"/>
</dbReference>
<evidence type="ECO:0000256" key="5">
    <source>
        <dbReference type="ARBA" id="ARBA00022801"/>
    </source>
</evidence>
<dbReference type="GO" id="GO:0008270">
    <property type="term" value="F:zinc ion binding"/>
    <property type="evidence" value="ECO:0007669"/>
    <property type="project" value="UniProtKB-KW"/>
</dbReference>
<dbReference type="AlphaFoldDB" id="A0A8S3F7C0"/>
<dbReference type="PROSITE" id="PS50158">
    <property type="entry name" value="ZF_CCHC"/>
    <property type="match status" value="1"/>
</dbReference>
<feature type="domain" description="CCHC-type" evidence="7">
    <location>
        <begin position="15"/>
        <end position="30"/>
    </location>
</feature>
<evidence type="ECO:0000313" key="11">
    <source>
        <dbReference type="Proteomes" id="UP000681720"/>
    </source>
</evidence>
<evidence type="ECO:0000256" key="2">
    <source>
        <dbReference type="ARBA" id="ARBA00022695"/>
    </source>
</evidence>
<dbReference type="SUPFAM" id="SSF50630">
    <property type="entry name" value="Acid proteases"/>
    <property type="match status" value="1"/>
</dbReference>
<evidence type="ECO:0000256" key="1">
    <source>
        <dbReference type="ARBA" id="ARBA00022679"/>
    </source>
</evidence>
<keyword evidence="4" id="KW-0255">Endonuclease</keyword>
<gene>
    <name evidence="10" type="ORF">GIL414_LOCUS62850</name>
</gene>
<keyword evidence="1" id="KW-0808">Transferase</keyword>
<feature type="domain" description="Reverse transcriptase" evidence="9">
    <location>
        <begin position="214"/>
        <end position="357"/>
    </location>
</feature>
<evidence type="ECO:0000259" key="7">
    <source>
        <dbReference type="PROSITE" id="PS50158"/>
    </source>
</evidence>
<dbReference type="Proteomes" id="UP000681720">
    <property type="component" value="Unassembled WGS sequence"/>
</dbReference>
<keyword evidence="5" id="KW-0378">Hydrolase</keyword>
<dbReference type="InterPro" id="IPR043128">
    <property type="entry name" value="Rev_trsase/Diguanyl_cyclase"/>
</dbReference>
<evidence type="ECO:0000313" key="10">
    <source>
        <dbReference type="EMBL" id="CAF5103248.1"/>
    </source>
</evidence>
<organism evidence="10 11">
    <name type="scientific">Rotaria magnacalcarata</name>
    <dbReference type="NCBI Taxonomy" id="392030"/>
    <lineage>
        <taxon>Eukaryota</taxon>
        <taxon>Metazoa</taxon>
        <taxon>Spiralia</taxon>
        <taxon>Gnathifera</taxon>
        <taxon>Rotifera</taxon>
        <taxon>Eurotatoria</taxon>
        <taxon>Bdelloidea</taxon>
        <taxon>Philodinida</taxon>
        <taxon>Philodinidae</taxon>
        <taxon>Rotaria</taxon>
    </lineage>
</organism>
<dbReference type="InterPro" id="IPR036875">
    <property type="entry name" value="Znf_CCHC_sf"/>
</dbReference>
<dbReference type="Gene3D" id="3.10.10.10">
    <property type="entry name" value="HIV Type 1 Reverse Transcriptase, subunit A, domain 1"/>
    <property type="match status" value="1"/>
</dbReference>
<keyword evidence="6" id="KW-0479">Metal-binding</keyword>
<dbReference type="Pfam" id="PF00078">
    <property type="entry name" value="RVT_1"/>
    <property type="match status" value="1"/>
</dbReference>
<dbReference type="EMBL" id="CAJOBJ010256257">
    <property type="protein sequence ID" value="CAF5103248.1"/>
    <property type="molecule type" value="Genomic_DNA"/>
</dbReference>
<accession>A0A8S3F7C0</accession>
<dbReference type="InterPro" id="IPR001995">
    <property type="entry name" value="Peptidase_A2_cat"/>
</dbReference>
<comment type="caution">
    <text evidence="10">The sequence shown here is derived from an EMBL/GenBank/DDBJ whole genome shotgun (WGS) entry which is preliminary data.</text>
</comment>
<protein>
    <recommendedName>
        <fullName evidence="12">CCHC-type domain-containing protein</fullName>
    </recommendedName>
</protein>
<keyword evidence="6" id="KW-0863">Zinc-finger</keyword>
<proteinExistence type="predicted"/>
<dbReference type="Gene3D" id="2.40.70.10">
    <property type="entry name" value="Acid Proteases"/>
    <property type="match status" value="1"/>
</dbReference>
<dbReference type="Gene3D" id="4.10.60.10">
    <property type="entry name" value="Zinc finger, CCHC-type"/>
    <property type="match status" value="1"/>
</dbReference>